<dbReference type="EMBL" id="CP031742">
    <property type="protein sequence ID" value="AXQ56868.1"/>
    <property type="molecule type" value="Genomic_DNA"/>
</dbReference>
<name>A0A385DEQ8_9ACTN</name>
<proteinExistence type="predicted"/>
<reference evidence="1 2" key="1">
    <citation type="submission" date="2018-08" db="EMBL/GenBank/DDBJ databases">
        <authorList>
            <person name="Ferrada E.E."/>
            <person name="Latorre B.A."/>
        </authorList>
    </citation>
    <scope>NUCLEOTIDE SEQUENCE [LARGE SCALE GENOMIC DNA]</scope>
    <source>
        <strain evidence="1 2">VK-A60T</strain>
    </source>
</reference>
<dbReference type="Proteomes" id="UP000259636">
    <property type="component" value="Chromosome"/>
</dbReference>
<dbReference type="GeneID" id="300116667"/>
<dbReference type="KEGG" id="sky:D0C37_21195"/>
<protein>
    <recommendedName>
        <fullName evidence="3">RNA polymerase subunit sigma-70</fullName>
    </recommendedName>
</protein>
<organism evidence="1 2">
    <name type="scientific">Streptomyces koyangensis</name>
    <dbReference type="NCBI Taxonomy" id="188770"/>
    <lineage>
        <taxon>Bacteria</taxon>
        <taxon>Bacillati</taxon>
        <taxon>Actinomycetota</taxon>
        <taxon>Actinomycetes</taxon>
        <taxon>Kitasatosporales</taxon>
        <taxon>Streptomycetaceae</taxon>
        <taxon>Streptomyces</taxon>
        <taxon>Streptomyces aurantiacus group</taxon>
    </lineage>
</organism>
<dbReference type="RefSeq" id="WP_101276960.1">
    <property type="nucleotide sequence ID" value="NZ_CP031742.1"/>
</dbReference>
<evidence type="ECO:0000313" key="1">
    <source>
        <dbReference type="EMBL" id="AXQ56868.1"/>
    </source>
</evidence>
<evidence type="ECO:0008006" key="3">
    <source>
        <dbReference type="Google" id="ProtNLM"/>
    </source>
</evidence>
<evidence type="ECO:0000313" key="2">
    <source>
        <dbReference type="Proteomes" id="UP000259636"/>
    </source>
</evidence>
<dbReference type="AlphaFoldDB" id="A0A385DEQ8"/>
<sequence>MAATGRARFPGVGLVGGAAGLVMARGGRLALVLEFTVTDGLISAIEVTAAPDRLAQLEITVPDA</sequence>
<gene>
    <name evidence="1" type="ORF">D0C37_21195</name>
</gene>
<accession>A0A385DEQ8</accession>